<accession>A0A1C0ZZL5</accession>
<organism evidence="1 2">
    <name type="scientific">Paenibacillus pectinilyticus</name>
    <dbReference type="NCBI Taxonomy" id="512399"/>
    <lineage>
        <taxon>Bacteria</taxon>
        <taxon>Bacillati</taxon>
        <taxon>Bacillota</taxon>
        <taxon>Bacilli</taxon>
        <taxon>Bacillales</taxon>
        <taxon>Paenibacillaceae</taxon>
        <taxon>Paenibacillus</taxon>
    </lineage>
</organism>
<dbReference type="AlphaFoldDB" id="A0A1C0ZZL5"/>
<evidence type="ECO:0000313" key="1">
    <source>
        <dbReference type="EMBL" id="OCT13549.1"/>
    </source>
</evidence>
<protein>
    <submittedName>
        <fullName evidence="1">Uncharacterized protein</fullName>
    </submittedName>
</protein>
<sequence length="68" mass="8066">MVIEWINENYKEASKIFDSTREAYEWADFHYFLTLQEVIKLTLAIQLLMIRFTHIYSSNSPNGHAITI</sequence>
<comment type="caution">
    <text evidence="1">The sequence shown here is derived from an EMBL/GenBank/DDBJ whole genome shotgun (WGS) entry which is preliminary data.</text>
</comment>
<gene>
    <name evidence="1" type="ORF">A8709_18310</name>
</gene>
<proteinExistence type="predicted"/>
<reference evidence="2" key="1">
    <citation type="submission" date="2016-05" db="EMBL/GenBank/DDBJ databases">
        <title>Paenibacillus oryzae. sp. nov., isolated from the rice root.</title>
        <authorList>
            <person name="Zhang J."/>
            <person name="Zhang X."/>
        </authorList>
    </citation>
    <scope>NUCLEOTIDE SEQUENCE [LARGE SCALE GENOMIC DNA]</scope>
    <source>
        <strain evidence="2">KCTC13222</strain>
    </source>
</reference>
<dbReference type="Proteomes" id="UP000093309">
    <property type="component" value="Unassembled WGS sequence"/>
</dbReference>
<name>A0A1C0ZZL5_9BACL</name>
<keyword evidence="2" id="KW-1185">Reference proteome</keyword>
<evidence type="ECO:0000313" key="2">
    <source>
        <dbReference type="Proteomes" id="UP000093309"/>
    </source>
</evidence>
<dbReference type="EMBL" id="LYPC01000022">
    <property type="protein sequence ID" value="OCT13549.1"/>
    <property type="molecule type" value="Genomic_DNA"/>
</dbReference>